<evidence type="ECO:0000256" key="4">
    <source>
        <dbReference type="ARBA" id="ARBA00022475"/>
    </source>
</evidence>
<keyword evidence="3" id="KW-0813">Transport</keyword>
<comment type="similarity">
    <text evidence="2">Belongs to the ABC transporter superfamily.</text>
</comment>
<dbReference type="Gene3D" id="3.40.50.300">
    <property type="entry name" value="P-loop containing nucleotide triphosphate hydrolases"/>
    <property type="match status" value="1"/>
</dbReference>
<feature type="domain" description="ABC transporter" evidence="9">
    <location>
        <begin position="2"/>
        <end position="232"/>
    </location>
</feature>
<proteinExistence type="inferred from homology"/>
<protein>
    <submittedName>
        <fullName evidence="10">ABC transporter related</fullName>
    </submittedName>
</protein>
<dbReference type="RefSeq" id="WP_012501718.1">
    <property type="nucleotide sequence ID" value="NC_011027.1"/>
</dbReference>
<gene>
    <name evidence="10" type="ordered locus">Cpar_0463</name>
</gene>
<keyword evidence="11" id="KW-1185">Reference proteome</keyword>
<dbReference type="GO" id="GO:0016887">
    <property type="term" value="F:ATP hydrolysis activity"/>
    <property type="evidence" value="ECO:0007669"/>
    <property type="project" value="InterPro"/>
</dbReference>
<dbReference type="InterPro" id="IPR003439">
    <property type="entry name" value="ABC_transporter-like_ATP-bd"/>
</dbReference>
<evidence type="ECO:0000256" key="6">
    <source>
        <dbReference type="ARBA" id="ARBA00022840"/>
    </source>
</evidence>
<dbReference type="CDD" id="cd03225">
    <property type="entry name" value="ABC_cobalt_CbiO_domain1"/>
    <property type="match status" value="1"/>
</dbReference>
<dbReference type="STRING" id="517417.Cpar_0463"/>
<evidence type="ECO:0000259" key="9">
    <source>
        <dbReference type="PROSITE" id="PS50893"/>
    </source>
</evidence>
<dbReference type="OrthoDB" id="594396at2"/>
<evidence type="ECO:0000256" key="3">
    <source>
        <dbReference type="ARBA" id="ARBA00022448"/>
    </source>
</evidence>
<dbReference type="GO" id="GO:0042626">
    <property type="term" value="F:ATPase-coupled transmembrane transporter activity"/>
    <property type="evidence" value="ECO:0007669"/>
    <property type="project" value="TreeGrafter"/>
</dbReference>
<evidence type="ECO:0000256" key="1">
    <source>
        <dbReference type="ARBA" id="ARBA00004236"/>
    </source>
</evidence>
<dbReference type="HOGENOM" id="CLU_000604_1_22_10"/>
<dbReference type="eggNOG" id="COG1122">
    <property type="taxonomic scope" value="Bacteria"/>
</dbReference>
<reference evidence="10" key="1">
    <citation type="submission" date="2008-06" db="EMBL/GenBank/DDBJ databases">
        <title>Complete sequence of Chlorobaculum parvum NCIB 8327.</title>
        <authorList>
            <consortium name="US DOE Joint Genome Institute"/>
            <person name="Lucas S."/>
            <person name="Copeland A."/>
            <person name="Lapidus A."/>
            <person name="Glavina del Rio T."/>
            <person name="Dalin E."/>
            <person name="Tice H."/>
            <person name="Bruce D."/>
            <person name="Goodwin L."/>
            <person name="Pitluck S."/>
            <person name="Schmutz J."/>
            <person name="Larimer F."/>
            <person name="Land M."/>
            <person name="Hauser L."/>
            <person name="Kyrpides N."/>
            <person name="Mikhailova N."/>
            <person name="Zhao F."/>
            <person name="Li T."/>
            <person name="Liu Z."/>
            <person name="Overmann J."/>
            <person name="Bryant D.A."/>
            <person name="Richardson P."/>
        </authorList>
    </citation>
    <scope>NUCLEOTIDE SEQUENCE [LARGE SCALE GENOMIC DNA]</scope>
    <source>
        <strain evidence="10">NCIB 8327</strain>
    </source>
</reference>
<dbReference type="PROSITE" id="PS50893">
    <property type="entry name" value="ABC_TRANSPORTER_2"/>
    <property type="match status" value="1"/>
</dbReference>
<evidence type="ECO:0000256" key="8">
    <source>
        <dbReference type="ARBA" id="ARBA00023136"/>
    </source>
</evidence>
<keyword evidence="7" id="KW-1278">Translocase</keyword>
<comment type="subcellular location">
    <subcellularLocation>
        <location evidence="1">Cell membrane</location>
    </subcellularLocation>
</comment>
<dbReference type="FunFam" id="3.40.50.300:FF:000224">
    <property type="entry name" value="Energy-coupling factor transporter ATP-binding protein EcfA"/>
    <property type="match status" value="1"/>
</dbReference>
<dbReference type="PANTHER" id="PTHR43553:SF24">
    <property type="entry name" value="ENERGY-COUPLING FACTOR TRANSPORTER ATP-BINDING PROTEIN ECFA1"/>
    <property type="match status" value="1"/>
</dbReference>
<dbReference type="Proteomes" id="UP000008811">
    <property type="component" value="Chromosome"/>
</dbReference>
<dbReference type="Pfam" id="PF00005">
    <property type="entry name" value="ABC_tran"/>
    <property type="match status" value="1"/>
</dbReference>
<dbReference type="EMBL" id="CP001099">
    <property type="protein sequence ID" value="ACF10885.1"/>
    <property type="molecule type" value="Genomic_DNA"/>
</dbReference>
<dbReference type="AlphaFoldDB" id="B3QLJ5"/>
<evidence type="ECO:0000313" key="11">
    <source>
        <dbReference type="Proteomes" id="UP000008811"/>
    </source>
</evidence>
<organism evidence="10 11">
    <name type="scientific">Chlorobaculum parvum (strain DSM 263 / NCIMB 8327)</name>
    <name type="common">Chlorobium vibrioforme subsp. thiosulfatophilum</name>
    <dbReference type="NCBI Taxonomy" id="517417"/>
    <lineage>
        <taxon>Bacteria</taxon>
        <taxon>Pseudomonadati</taxon>
        <taxon>Chlorobiota</taxon>
        <taxon>Chlorobiia</taxon>
        <taxon>Chlorobiales</taxon>
        <taxon>Chlorobiaceae</taxon>
        <taxon>Chlorobaculum</taxon>
    </lineage>
</organism>
<keyword evidence="4" id="KW-1003">Cell membrane</keyword>
<evidence type="ECO:0000313" key="10">
    <source>
        <dbReference type="EMBL" id="ACF10885.1"/>
    </source>
</evidence>
<dbReference type="GO" id="GO:0043190">
    <property type="term" value="C:ATP-binding cassette (ABC) transporter complex"/>
    <property type="evidence" value="ECO:0007669"/>
    <property type="project" value="TreeGrafter"/>
</dbReference>
<keyword evidence="6" id="KW-0067">ATP-binding</keyword>
<dbReference type="SUPFAM" id="SSF52540">
    <property type="entry name" value="P-loop containing nucleoside triphosphate hydrolases"/>
    <property type="match status" value="1"/>
</dbReference>
<evidence type="ECO:0000256" key="2">
    <source>
        <dbReference type="ARBA" id="ARBA00005417"/>
    </source>
</evidence>
<dbReference type="InterPro" id="IPR027417">
    <property type="entry name" value="P-loop_NTPase"/>
</dbReference>
<dbReference type="InterPro" id="IPR003593">
    <property type="entry name" value="AAA+_ATPase"/>
</dbReference>
<keyword evidence="5" id="KW-0547">Nucleotide-binding</keyword>
<dbReference type="InterPro" id="IPR050095">
    <property type="entry name" value="ECF_ABC_transporter_ATP-bd"/>
</dbReference>
<evidence type="ECO:0000256" key="5">
    <source>
        <dbReference type="ARBA" id="ARBA00022741"/>
    </source>
</evidence>
<sequence length="239" mass="26686">MIAIEQLAYTYPDGTRALDGIDLQLGKGESLGIAGSNGAGKSTLVNHLNGWFLPQEGSIRIGEVKADKKTVEQIRKKVGLVFQKPDDQLFMARLYDDVLFGPINLGMNEDESRAKAKQLLRMFGLWELRDKPPAHLSQGQKRFAAITAVLVMQPELLVMDEPTSDLDPRNRRKLIELVNELPMTRVTVSHDLDFIWDTCDRVCILNKGKIVADGPTKEILADRDLLEANGLELPLRLQA</sequence>
<dbReference type="GO" id="GO:0005524">
    <property type="term" value="F:ATP binding"/>
    <property type="evidence" value="ECO:0007669"/>
    <property type="project" value="UniProtKB-KW"/>
</dbReference>
<name>B3QLJ5_CHLP8</name>
<accession>B3QLJ5</accession>
<dbReference type="SMART" id="SM00382">
    <property type="entry name" value="AAA"/>
    <property type="match status" value="1"/>
</dbReference>
<evidence type="ECO:0000256" key="7">
    <source>
        <dbReference type="ARBA" id="ARBA00022967"/>
    </source>
</evidence>
<dbReference type="PANTHER" id="PTHR43553">
    <property type="entry name" value="HEAVY METAL TRANSPORTER"/>
    <property type="match status" value="1"/>
</dbReference>
<dbReference type="KEGG" id="cpc:Cpar_0463"/>
<keyword evidence="8" id="KW-0472">Membrane</keyword>
<dbReference type="InterPro" id="IPR015856">
    <property type="entry name" value="ABC_transpr_CbiO/EcfA_su"/>
</dbReference>